<evidence type="ECO:0000256" key="1">
    <source>
        <dbReference type="SAM" id="SignalP"/>
    </source>
</evidence>
<evidence type="ECO:0000259" key="2">
    <source>
        <dbReference type="Pfam" id="PF07833"/>
    </source>
</evidence>
<gene>
    <name evidence="3" type="ORF">BSK47_20070</name>
</gene>
<dbReference type="InterPro" id="IPR036582">
    <property type="entry name" value="Mao_N_sf"/>
</dbReference>
<protein>
    <recommendedName>
        <fullName evidence="2">Copper amine oxidase-like N-terminal domain-containing protein</fullName>
    </recommendedName>
</protein>
<dbReference type="AlphaFoldDB" id="A0AB36J8P7"/>
<sequence>MNKSIKYCMTFVSLILIIVLIAPSVSAQRNSEFIYEYNGKTIGKIANPENDYGIYYFPVAEILSAMDSNTKETYLGRIGAYETSQITFRESCYEFKLSSKVTIYDKECKTVKGSIDISRKQLFLDDNKVFMPAFIFEDILGEGTTVSLYTDRIIIRTKEYAEDIKKNNKVILIKVNDPWMYVNEEIKKLDPQGGSLPVMQDGRTLLPIAAIISEFGGSTVWNAKEQKASITLFNKKVDIWIGKTKALVNGVEKALDVGPKIVDSRVMVPLRFVSENLGLQIGWDKANLTAGIYYGDFDTIPNSYTSYFKYKEQQNTTGKTDQAEVTYNTTDPLDKKGIRINIGDIVSAEGIFSGSVKDINGTKILVYWDSKSILVPNGDEAFWGLVTGIKYKTNQWLEARTVTIESSGH</sequence>
<dbReference type="Pfam" id="PF07833">
    <property type="entry name" value="Cu_amine_oxidN1"/>
    <property type="match status" value="1"/>
</dbReference>
<organism evidence="3 4">
    <name type="scientific">Paenibacillus odorifer</name>
    <dbReference type="NCBI Taxonomy" id="189426"/>
    <lineage>
        <taxon>Bacteria</taxon>
        <taxon>Bacillati</taxon>
        <taxon>Bacillota</taxon>
        <taxon>Bacilli</taxon>
        <taxon>Bacillales</taxon>
        <taxon>Paenibacillaceae</taxon>
        <taxon>Paenibacillus</taxon>
    </lineage>
</organism>
<dbReference type="RefSeq" id="WP_076136678.1">
    <property type="nucleotide sequence ID" value="NZ_MPTO01000019.1"/>
</dbReference>
<keyword evidence="1" id="KW-0732">Signal</keyword>
<reference evidence="3 4" key="1">
    <citation type="submission" date="2016-10" db="EMBL/GenBank/DDBJ databases">
        <title>Paenibacillus species isolates.</title>
        <authorList>
            <person name="Beno S.M."/>
        </authorList>
    </citation>
    <scope>NUCLEOTIDE SEQUENCE [LARGE SCALE GENOMIC DNA]</scope>
    <source>
        <strain evidence="3 4">FSL H7-0918</strain>
    </source>
</reference>
<feature type="chain" id="PRO_5044324533" description="Copper amine oxidase-like N-terminal domain-containing protein" evidence="1">
    <location>
        <begin position="28"/>
        <end position="409"/>
    </location>
</feature>
<proteinExistence type="predicted"/>
<dbReference type="Gene3D" id="3.30.457.10">
    <property type="entry name" value="Copper amine oxidase-like, N-terminal domain"/>
    <property type="match status" value="1"/>
</dbReference>
<evidence type="ECO:0000313" key="4">
    <source>
        <dbReference type="Proteomes" id="UP000187323"/>
    </source>
</evidence>
<dbReference type="Proteomes" id="UP000187323">
    <property type="component" value="Unassembled WGS sequence"/>
</dbReference>
<comment type="caution">
    <text evidence="3">The sequence shown here is derived from an EMBL/GenBank/DDBJ whole genome shotgun (WGS) entry which is preliminary data.</text>
</comment>
<feature type="signal peptide" evidence="1">
    <location>
        <begin position="1"/>
        <end position="27"/>
    </location>
</feature>
<dbReference type="EMBL" id="MPTO01000019">
    <property type="protein sequence ID" value="OME16559.1"/>
    <property type="molecule type" value="Genomic_DNA"/>
</dbReference>
<feature type="domain" description="Copper amine oxidase-like N-terminal" evidence="2">
    <location>
        <begin position="197"/>
        <end position="289"/>
    </location>
</feature>
<dbReference type="InterPro" id="IPR012854">
    <property type="entry name" value="Cu_amine_oxidase-like_N"/>
</dbReference>
<dbReference type="SUPFAM" id="SSF55383">
    <property type="entry name" value="Copper amine oxidase, domain N"/>
    <property type="match status" value="1"/>
</dbReference>
<name>A0AB36J8P7_9BACL</name>
<accession>A0AB36J8P7</accession>
<evidence type="ECO:0000313" key="3">
    <source>
        <dbReference type="EMBL" id="OME16559.1"/>
    </source>
</evidence>